<dbReference type="InterPro" id="IPR018253">
    <property type="entry name" value="DnaJ_domain_CS"/>
</dbReference>
<sequence>MLLKKSTIALCSSSSLSSTLSFPASITSSTISLSTIPPRPRKKPSSTPKPWHSSRQYATVRDDPREDKNDPHIPSWPASKTPTPYEIFDQAKSAPYSKKTFYQLVKLYHPDRHHHTSHINGSMPHNAKLERYRLVVAANDILSDPAKRRAYDLYGSGWGGKDDMHNNFREADREWRSQPGSAAYNATWEDWERWYEKQRSEGKKQDPVYMSNGMFVVSIVIFVMIGGWGQASRAGSHGVRLVEMQEKKNTRIGEDMWKRRKEKAYLTREDRVDNFLREREGWAQGVANNSHLPRE</sequence>
<dbReference type="InterPro" id="IPR036869">
    <property type="entry name" value="J_dom_sf"/>
</dbReference>
<name>A0A423VHA7_9PEZI</name>
<dbReference type="PRINTS" id="PR00625">
    <property type="entry name" value="JDOMAIN"/>
</dbReference>
<dbReference type="PROSITE" id="PS50076">
    <property type="entry name" value="DNAJ_2"/>
    <property type="match status" value="1"/>
</dbReference>
<dbReference type="CDD" id="cd06257">
    <property type="entry name" value="DnaJ"/>
    <property type="match status" value="1"/>
</dbReference>
<feature type="compositionally biased region" description="Basic and acidic residues" evidence="1">
    <location>
        <begin position="60"/>
        <end position="71"/>
    </location>
</feature>
<dbReference type="InterPro" id="IPR050817">
    <property type="entry name" value="DjlA_DnaK_co-chaperone"/>
</dbReference>
<dbReference type="PANTHER" id="PTHR24074">
    <property type="entry name" value="CO-CHAPERONE PROTEIN DJLA"/>
    <property type="match status" value="1"/>
</dbReference>
<dbReference type="AlphaFoldDB" id="A0A423VHA7"/>
<protein>
    <recommendedName>
        <fullName evidence="3">J domain-containing protein</fullName>
    </recommendedName>
</protein>
<evidence type="ECO:0000313" key="4">
    <source>
        <dbReference type="EMBL" id="ROV90377.1"/>
    </source>
</evidence>
<dbReference type="OrthoDB" id="445556at2759"/>
<feature type="transmembrane region" description="Helical" evidence="2">
    <location>
        <begin position="208"/>
        <end position="228"/>
    </location>
</feature>
<organism evidence="4 5">
    <name type="scientific">Cytospora schulzeri</name>
    <dbReference type="NCBI Taxonomy" id="448051"/>
    <lineage>
        <taxon>Eukaryota</taxon>
        <taxon>Fungi</taxon>
        <taxon>Dikarya</taxon>
        <taxon>Ascomycota</taxon>
        <taxon>Pezizomycotina</taxon>
        <taxon>Sordariomycetes</taxon>
        <taxon>Sordariomycetidae</taxon>
        <taxon>Diaporthales</taxon>
        <taxon>Cytosporaceae</taxon>
        <taxon>Cytospora</taxon>
    </lineage>
</organism>
<dbReference type="Gene3D" id="1.10.287.110">
    <property type="entry name" value="DnaJ domain"/>
    <property type="match status" value="1"/>
</dbReference>
<dbReference type="InterPro" id="IPR001623">
    <property type="entry name" value="DnaJ_domain"/>
</dbReference>
<evidence type="ECO:0000256" key="1">
    <source>
        <dbReference type="SAM" id="MobiDB-lite"/>
    </source>
</evidence>
<dbReference type="Proteomes" id="UP000283895">
    <property type="component" value="Unassembled WGS sequence"/>
</dbReference>
<feature type="region of interest" description="Disordered" evidence="1">
    <location>
        <begin position="31"/>
        <end position="84"/>
    </location>
</feature>
<dbReference type="STRING" id="356882.A0A423VHA7"/>
<keyword evidence="2" id="KW-1133">Transmembrane helix</keyword>
<gene>
    <name evidence="4" type="ORF">VMCG_09726</name>
</gene>
<keyword evidence="2" id="KW-0472">Membrane</keyword>
<comment type="caution">
    <text evidence="4">The sequence shown here is derived from an EMBL/GenBank/DDBJ whole genome shotgun (WGS) entry which is preliminary data.</text>
</comment>
<accession>A0A423VHA7</accession>
<keyword evidence="5" id="KW-1185">Reference proteome</keyword>
<dbReference type="PROSITE" id="PS00636">
    <property type="entry name" value="DNAJ_1"/>
    <property type="match status" value="1"/>
</dbReference>
<evidence type="ECO:0000259" key="3">
    <source>
        <dbReference type="PROSITE" id="PS50076"/>
    </source>
</evidence>
<evidence type="ECO:0000313" key="5">
    <source>
        <dbReference type="Proteomes" id="UP000283895"/>
    </source>
</evidence>
<evidence type="ECO:0000256" key="2">
    <source>
        <dbReference type="SAM" id="Phobius"/>
    </source>
</evidence>
<dbReference type="EMBL" id="LKEA01000063">
    <property type="protein sequence ID" value="ROV90377.1"/>
    <property type="molecule type" value="Genomic_DNA"/>
</dbReference>
<feature type="domain" description="J" evidence="3">
    <location>
        <begin position="83"/>
        <end position="155"/>
    </location>
</feature>
<dbReference type="SUPFAM" id="SSF46565">
    <property type="entry name" value="Chaperone J-domain"/>
    <property type="match status" value="1"/>
</dbReference>
<dbReference type="Pfam" id="PF00226">
    <property type="entry name" value="DnaJ"/>
    <property type="match status" value="1"/>
</dbReference>
<reference evidence="4 5" key="1">
    <citation type="submission" date="2015-09" db="EMBL/GenBank/DDBJ databases">
        <title>Host preference determinants of Valsa canker pathogens revealed by comparative genomics.</title>
        <authorList>
            <person name="Yin Z."/>
            <person name="Huang L."/>
        </authorList>
    </citation>
    <scope>NUCLEOTIDE SEQUENCE [LARGE SCALE GENOMIC DNA]</scope>
    <source>
        <strain evidence="4 5">03-1</strain>
    </source>
</reference>
<keyword evidence="2" id="KW-0812">Transmembrane</keyword>
<proteinExistence type="predicted"/>